<reference evidence="2" key="1">
    <citation type="submission" date="2021-06" db="EMBL/GenBank/DDBJ databases">
        <title>Comparative genomics, transcriptomics and evolutionary studies reveal genomic signatures of adaptation to plant cell wall in hemibiotrophic fungi.</title>
        <authorList>
            <consortium name="DOE Joint Genome Institute"/>
            <person name="Baroncelli R."/>
            <person name="Diaz J.F."/>
            <person name="Benocci T."/>
            <person name="Peng M."/>
            <person name="Battaglia E."/>
            <person name="Haridas S."/>
            <person name="Andreopoulos W."/>
            <person name="Labutti K."/>
            <person name="Pangilinan J."/>
            <person name="Floch G.L."/>
            <person name="Makela M.R."/>
            <person name="Henrissat B."/>
            <person name="Grigoriev I.V."/>
            <person name="Crouch J.A."/>
            <person name="De Vries R.P."/>
            <person name="Sukno S.A."/>
            <person name="Thon M.R."/>
        </authorList>
    </citation>
    <scope>NUCLEOTIDE SEQUENCE</scope>
    <source>
        <strain evidence="2">CBS 125086</strain>
    </source>
</reference>
<dbReference type="GeneID" id="85445660"/>
<dbReference type="EMBL" id="JAHLJV010000059">
    <property type="protein sequence ID" value="KAK1580010.1"/>
    <property type="molecule type" value="Genomic_DNA"/>
</dbReference>
<keyword evidence="1" id="KW-0812">Transmembrane</keyword>
<dbReference type="RefSeq" id="XP_060411078.1">
    <property type="nucleotide sequence ID" value="XM_060561420.1"/>
</dbReference>
<name>A0AAD8V081_9PEZI</name>
<dbReference type="Proteomes" id="UP001230504">
    <property type="component" value="Unassembled WGS sequence"/>
</dbReference>
<proteinExistence type="predicted"/>
<dbReference type="AlphaFoldDB" id="A0AAD8V081"/>
<sequence>MTSKMSGTRSLAPPLVTMRQRDIHAWVYKPLRTTRWTITAFIFILLVFIGVPFGCTLAFLSTQRSLPVAWAILVAFSATLLALLSLLWTLRWWHQTRPLLPKFPINQNGCCSDVPDSDLPGALESNAADTPAKNRFFTTWISYQIVRVADMVFGHGVPPHLISCTPFDELAVDQQSGSNVYAGTSLGEFTTAMIPHRPHTLAPTQERGRTGTSNVDTTMLTTFPSIANRAPYADT</sequence>
<keyword evidence="1" id="KW-1133">Transmembrane helix</keyword>
<organism evidence="2 3">
    <name type="scientific">Colletotrichum navitas</name>
    <dbReference type="NCBI Taxonomy" id="681940"/>
    <lineage>
        <taxon>Eukaryota</taxon>
        <taxon>Fungi</taxon>
        <taxon>Dikarya</taxon>
        <taxon>Ascomycota</taxon>
        <taxon>Pezizomycotina</taxon>
        <taxon>Sordariomycetes</taxon>
        <taxon>Hypocreomycetidae</taxon>
        <taxon>Glomerellales</taxon>
        <taxon>Glomerellaceae</taxon>
        <taxon>Colletotrichum</taxon>
        <taxon>Colletotrichum graminicola species complex</taxon>
    </lineage>
</organism>
<accession>A0AAD8V081</accession>
<evidence type="ECO:0000256" key="1">
    <source>
        <dbReference type="SAM" id="Phobius"/>
    </source>
</evidence>
<feature type="transmembrane region" description="Helical" evidence="1">
    <location>
        <begin position="68"/>
        <end position="90"/>
    </location>
</feature>
<keyword evidence="1" id="KW-0472">Membrane</keyword>
<evidence type="ECO:0000313" key="3">
    <source>
        <dbReference type="Proteomes" id="UP001230504"/>
    </source>
</evidence>
<evidence type="ECO:0000313" key="2">
    <source>
        <dbReference type="EMBL" id="KAK1580010.1"/>
    </source>
</evidence>
<gene>
    <name evidence="2" type="ORF">LY79DRAFT_592446</name>
</gene>
<keyword evidence="3" id="KW-1185">Reference proteome</keyword>
<comment type="caution">
    <text evidence="2">The sequence shown here is derived from an EMBL/GenBank/DDBJ whole genome shotgun (WGS) entry which is preliminary data.</text>
</comment>
<protein>
    <submittedName>
        <fullName evidence="2">Uncharacterized protein</fullName>
    </submittedName>
</protein>
<feature type="transmembrane region" description="Helical" evidence="1">
    <location>
        <begin position="38"/>
        <end position="62"/>
    </location>
</feature>